<organism evidence="1 2">
    <name type="scientific">Exaiptasia diaphana</name>
    <name type="common">Tropical sea anemone</name>
    <name type="synonym">Aiptasia pulchella</name>
    <dbReference type="NCBI Taxonomy" id="2652724"/>
    <lineage>
        <taxon>Eukaryota</taxon>
        <taxon>Metazoa</taxon>
        <taxon>Cnidaria</taxon>
        <taxon>Anthozoa</taxon>
        <taxon>Hexacorallia</taxon>
        <taxon>Actiniaria</taxon>
        <taxon>Aiptasiidae</taxon>
        <taxon>Exaiptasia</taxon>
    </lineage>
</organism>
<dbReference type="Proteomes" id="UP000887567">
    <property type="component" value="Unplaced"/>
</dbReference>
<protein>
    <submittedName>
        <fullName evidence="1">Uncharacterized protein</fullName>
    </submittedName>
</protein>
<dbReference type="Gene3D" id="1.10.20.10">
    <property type="entry name" value="Histone, subunit A"/>
    <property type="match status" value="1"/>
</dbReference>
<dbReference type="RefSeq" id="XP_020898558.1">
    <property type="nucleotide sequence ID" value="XM_021042899.2"/>
</dbReference>
<keyword evidence="2" id="KW-1185">Reference proteome</keyword>
<name>A0A913X415_EXADI</name>
<dbReference type="KEGG" id="epa:110237309"/>
<dbReference type="GeneID" id="110237309"/>
<reference evidence="1" key="1">
    <citation type="submission" date="2022-11" db="UniProtKB">
        <authorList>
            <consortium name="EnsemblMetazoa"/>
        </authorList>
    </citation>
    <scope>IDENTIFICATION</scope>
</reference>
<dbReference type="OMA" id="QLAPNKI"/>
<dbReference type="AlphaFoldDB" id="A0A913X415"/>
<sequence length="319" mass="33765">MIQEVSQRIQNFGPGPITTEQALELDKLKLIYSKLLKSQGEVIITPQQPGHAQVAMTTQGTLSQGVTPQQSISAVPRIVPAVTTNQVPGNTPITTTVTILTQGSGIPTKIAVTNPTTLTTAQIQQIQAQALSQVQAHAQTVTRASVPINQQQQVKVASAVAGQNILATGQRILTSTPGSVTIATPTPVTALKSTQNTIQSGIKQVSQSPSPSVGPLQRQLAPNKIQSGIMITAAQPTGSIQNIAPSTTTASKNLVSHSGITNRVETSSPQPQQVLTKRRIQELLHEIDPQEQMDDDVEDVRNNILNNSFSRGGEGRTDG</sequence>
<evidence type="ECO:0000313" key="1">
    <source>
        <dbReference type="EnsemblMetazoa" id="XP_020898558.1"/>
    </source>
</evidence>
<dbReference type="OrthoDB" id="2193432at2759"/>
<proteinExistence type="predicted"/>
<accession>A0A913X415</accession>
<evidence type="ECO:0000313" key="2">
    <source>
        <dbReference type="Proteomes" id="UP000887567"/>
    </source>
</evidence>
<dbReference type="GO" id="GO:0046982">
    <property type="term" value="F:protein heterodimerization activity"/>
    <property type="evidence" value="ECO:0007669"/>
    <property type="project" value="InterPro"/>
</dbReference>
<dbReference type="EnsemblMetazoa" id="XM_021042899.2">
    <property type="protein sequence ID" value="XP_020898558.1"/>
    <property type="gene ID" value="LOC110237309"/>
</dbReference>
<dbReference type="InterPro" id="IPR009072">
    <property type="entry name" value="Histone-fold"/>
</dbReference>